<dbReference type="InterPro" id="IPR030972">
    <property type="entry name" value="UrcA_uranyl"/>
</dbReference>
<proteinExistence type="predicted"/>
<protein>
    <submittedName>
        <fullName evidence="1">UrcA family protein</fullName>
    </submittedName>
</protein>
<reference evidence="1 2" key="1">
    <citation type="submission" date="2019-08" db="EMBL/GenBank/DDBJ databases">
        <title>Parahaliea maris sp. nov., isolated from the surface seawater.</title>
        <authorList>
            <person name="Liu Y."/>
        </authorList>
    </citation>
    <scope>NUCLEOTIDE SEQUENCE [LARGE SCALE GENOMIC DNA]</scope>
    <source>
        <strain evidence="1 2">HSLHS9</strain>
    </source>
</reference>
<dbReference type="AlphaFoldDB" id="A0A5C9A6F0"/>
<dbReference type="EMBL" id="VRZA01000002">
    <property type="protein sequence ID" value="TXS95619.1"/>
    <property type="molecule type" value="Genomic_DNA"/>
</dbReference>
<sequence>MTSNKAYKSLIFKPSHFHHKEIIKPSSLRPVFFLILWFPCYHGERDDLNRPQAGKPNHTRDCEMKHSNSKSICSALALGAAMALGSASTLAAGPMEETRVTEHATAIRAPVIEQAKGKATRAVTVSYADLRLESQAGVNTLYTRIEGAAQAVCGPSATKNGRDLNRHREWQGCLSDAMDGAVADINHYGLSQYHLAQTGRLVGSDEQVAER</sequence>
<comment type="caution">
    <text evidence="1">The sequence shown here is derived from an EMBL/GenBank/DDBJ whole genome shotgun (WGS) entry which is preliminary data.</text>
</comment>
<keyword evidence="2" id="KW-1185">Reference proteome</keyword>
<accession>A0A5C9A6F0</accession>
<evidence type="ECO:0000313" key="2">
    <source>
        <dbReference type="Proteomes" id="UP000321039"/>
    </source>
</evidence>
<organism evidence="1 2">
    <name type="scientific">Parahaliea maris</name>
    <dbReference type="NCBI Taxonomy" id="2716870"/>
    <lineage>
        <taxon>Bacteria</taxon>
        <taxon>Pseudomonadati</taxon>
        <taxon>Pseudomonadota</taxon>
        <taxon>Gammaproteobacteria</taxon>
        <taxon>Cellvibrionales</taxon>
        <taxon>Halieaceae</taxon>
        <taxon>Parahaliea</taxon>
    </lineage>
</organism>
<dbReference type="Proteomes" id="UP000321039">
    <property type="component" value="Unassembled WGS sequence"/>
</dbReference>
<dbReference type="NCBIfam" id="TIGR04433">
    <property type="entry name" value="UrcA_uranyl"/>
    <property type="match status" value="1"/>
</dbReference>
<evidence type="ECO:0000313" key="1">
    <source>
        <dbReference type="EMBL" id="TXS95619.1"/>
    </source>
</evidence>
<name>A0A5C9A6F0_9GAMM</name>
<gene>
    <name evidence="1" type="ORF">FV139_07000</name>
</gene>